<reference evidence="1" key="1">
    <citation type="submission" date="2022-02" db="EMBL/GenBank/DDBJ databases">
        <authorList>
            <person name="Henning P.M."/>
            <person name="McCubbin A.G."/>
            <person name="Shore J.S."/>
        </authorList>
    </citation>
    <scope>NUCLEOTIDE SEQUENCE</scope>
    <source>
        <strain evidence="1">F60SS</strain>
        <tissue evidence="1">Leaves</tissue>
    </source>
</reference>
<gene>
    <name evidence="1" type="ORF">Tsubulata_023477</name>
</gene>
<dbReference type="AlphaFoldDB" id="A0A9Q0J0D4"/>
<sequence>MAACSIAIAAATHSSFLSRTSQLFFLHTRKKNGFTSFFLPFSSSIAVTSTPKKKSWSRPVISALELDGVKIAKEDTIFSKLGMQLHRRDQHPLGILKNVIYEYFDANYSNKFDKFDDLCPLVSVKQMLASYEAK</sequence>
<keyword evidence="2" id="KW-1185">Reference proteome</keyword>
<evidence type="ECO:0000313" key="1">
    <source>
        <dbReference type="EMBL" id="KAJ4823858.1"/>
    </source>
</evidence>
<dbReference type="Proteomes" id="UP001141552">
    <property type="component" value="Unassembled WGS sequence"/>
</dbReference>
<name>A0A9Q0J0D4_9ROSI</name>
<dbReference type="InterPro" id="IPR045864">
    <property type="entry name" value="aa-tRNA-synth_II/BPL/LPL"/>
</dbReference>
<organism evidence="1 2">
    <name type="scientific">Turnera subulata</name>
    <dbReference type="NCBI Taxonomy" id="218843"/>
    <lineage>
        <taxon>Eukaryota</taxon>
        <taxon>Viridiplantae</taxon>
        <taxon>Streptophyta</taxon>
        <taxon>Embryophyta</taxon>
        <taxon>Tracheophyta</taxon>
        <taxon>Spermatophyta</taxon>
        <taxon>Magnoliopsida</taxon>
        <taxon>eudicotyledons</taxon>
        <taxon>Gunneridae</taxon>
        <taxon>Pentapetalae</taxon>
        <taxon>rosids</taxon>
        <taxon>fabids</taxon>
        <taxon>Malpighiales</taxon>
        <taxon>Passifloraceae</taxon>
        <taxon>Turnera</taxon>
    </lineage>
</organism>
<protein>
    <recommendedName>
        <fullName evidence="3">Phenylalanine--tRNA ligase</fullName>
    </recommendedName>
</protein>
<comment type="caution">
    <text evidence="1">The sequence shown here is derived from an EMBL/GenBank/DDBJ whole genome shotgun (WGS) entry which is preliminary data.</text>
</comment>
<evidence type="ECO:0000313" key="2">
    <source>
        <dbReference type="Proteomes" id="UP001141552"/>
    </source>
</evidence>
<accession>A0A9Q0J0D4</accession>
<evidence type="ECO:0008006" key="3">
    <source>
        <dbReference type="Google" id="ProtNLM"/>
    </source>
</evidence>
<dbReference type="Gene3D" id="3.30.930.10">
    <property type="entry name" value="Bira Bifunctional Protein, Domain 2"/>
    <property type="match status" value="1"/>
</dbReference>
<reference evidence="1" key="2">
    <citation type="journal article" date="2023" name="Plants (Basel)">
        <title>Annotation of the Turnera subulata (Passifloraceae) Draft Genome Reveals the S-Locus Evolved after the Divergence of Turneroideae from Passifloroideae in a Stepwise Manner.</title>
        <authorList>
            <person name="Henning P.M."/>
            <person name="Roalson E.H."/>
            <person name="Mir W."/>
            <person name="McCubbin A.G."/>
            <person name="Shore J.S."/>
        </authorList>
    </citation>
    <scope>NUCLEOTIDE SEQUENCE</scope>
    <source>
        <strain evidence="1">F60SS</strain>
    </source>
</reference>
<dbReference type="EMBL" id="JAKUCV010007335">
    <property type="protein sequence ID" value="KAJ4823858.1"/>
    <property type="molecule type" value="Genomic_DNA"/>
</dbReference>
<dbReference type="OrthoDB" id="1705365at2759"/>
<proteinExistence type="predicted"/>